<dbReference type="PANTHER" id="PTHR13871">
    <property type="entry name" value="THIOREDOXIN"/>
    <property type="match status" value="1"/>
</dbReference>
<evidence type="ECO:0000256" key="1">
    <source>
        <dbReference type="ARBA" id="ARBA00023002"/>
    </source>
</evidence>
<dbReference type="PANTHER" id="PTHR13871:SF96">
    <property type="entry name" value="THIOREDOXIN DOMAIN-CONTAINING PROTEIN"/>
    <property type="match status" value="1"/>
</dbReference>
<gene>
    <name evidence="3" type="ORF">CCAM_LOCUS26876</name>
</gene>
<evidence type="ECO:0000256" key="2">
    <source>
        <dbReference type="ARBA" id="ARBA00023027"/>
    </source>
</evidence>
<evidence type="ECO:0000313" key="4">
    <source>
        <dbReference type="Proteomes" id="UP000595140"/>
    </source>
</evidence>
<keyword evidence="1" id="KW-0560">Oxidoreductase</keyword>
<protein>
    <submittedName>
        <fullName evidence="3">Uncharacterized protein</fullName>
    </submittedName>
</protein>
<keyword evidence="4" id="KW-1185">Reference proteome</keyword>
<keyword evidence="2" id="KW-0520">NAD</keyword>
<dbReference type="OrthoDB" id="1826070at2759"/>
<evidence type="ECO:0000313" key="3">
    <source>
        <dbReference type="EMBL" id="VFQ85100.1"/>
    </source>
</evidence>
<dbReference type="AlphaFoldDB" id="A0A484M8D3"/>
<sequence length="405" mass="46259">MEFHEGMDLDLGSSGIDGVDSESLGMNGMSGYPSKKLKTGEEQVNFDKMPLLSCICKMDYLLRTFGEKVKFDQETVSGKYILFYCFFYQLPPVDVKQMYSPMDLFKLCADLYSVRDNFEMVFVPKPGVEDKCDLCLKAFFSFVPTYSLVVPAKESHRRNFMCDCLGLVYPGTFKCVLVNVKKGILVHGGFDSMLHLIGHLQKLKKESSFDCLRSYERILKTLWPVIPKEQNNPFPPLQACPIAYKLMGLKLEYGDHINEMVSESKKLSPIKIGQSFDAISFLSGKDDMNYLFRNDGKTGRVEIGKQTFSGKYILVCCFHLPVFRQEFNARRAQALATACSELYSSRSDFEMVVVAKMNQLANHEVFFDHFMSGFPPSCLVVPFQHSEHRDFICKYLDLEHLNVMI</sequence>
<name>A0A484M8D3_9ASTE</name>
<accession>A0A484M8D3</accession>
<reference evidence="3 4" key="1">
    <citation type="submission" date="2018-04" db="EMBL/GenBank/DDBJ databases">
        <authorList>
            <person name="Vogel A."/>
        </authorList>
    </citation>
    <scope>NUCLEOTIDE SEQUENCE [LARGE SCALE GENOMIC DNA]</scope>
</reference>
<dbReference type="EMBL" id="OOIL02002841">
    <property type="protein sequence ID" value="VFQ85100.1"/>
    <property type="molecule type" value="Genomic_DNA"/>
</dbReference>
<proteinExistence type="predicted"/>
<dbReference type="GO" id="GO:0016491">
    <property type="term" value="F:oxidoreductase activity"/>
    <property type="evidence" value="ECO:0007669"/>
    <property type="project" value="UniProtKB-KW"/>
</dbReference>
<dbReference type="InterPro" id="IPR052259">
    <property type="entry name" value="Nucleoredoxin-like"/>
</dbReference>
<organism evidence="3 4">
    <name type="scientific">Cuscuta campestris</name>
    <dbReference type="NCBI Taxonomy" id="132261"/>
    <lineage>
        <taxon>Eukaryota</taxon>
        <taxon>Viridiplantae</taxon>
        <taxon>Streptophyta</taxon>
        <taxon>Embryophyta</taxon>
        <taxon>Tracheophyta</taxon>
        <taxon>Spermatophyta</taxon>
        <taxon>Magnoliopsida</taxon>
        <taxon>eudicotyledons</taxon>
        <taxon>Gunneridae</taxon>
        <taxon>Pentapetalae</taxon>
        <taxon>asterids</taxon>
        <taxon>lamiids</taxon>
        <taxon>Solanales</taxon>
        <taxon>Convolvulaceae</taxon>
        <taxon>Cuscuteae</taxon>
        <taxon>Cuscuta</taxon>
        <taxon>Cuscuta subgen. Grammica</taxon>
        <taxon>Cuscuta sect. Cleistogrammica</taxon>
    </lineage>
</organism>
<dbReference type="Proteomes" id="UP000595140">
    <property type="component" value="Unassembled WGS sequence"/>
</dbReference>